<feature type="compositionally biased region" description="Low complexity" evidence="6">
    <location>
        <begin position="421"/>
        <end position="447"/>
    </location>
</feature>
<feature type="region of interest" description="Disordered" evidence="6">
    <location>
        <begin position="351"/>
        <end position="374"/>
    </location>
</feature>
<feature type="region of interest" description="Disordered" evidence="6">
    <location>
        <begin position="407"/>
        <end position="507"/>
    </location>
</feature>
<dbReference type="Proteomes" id="UP001596154">
    <property type="component" value="Unassembled WGS sequence"/>
</dbReference>
<feature type="compositionally biased region" description="Pro residues" evidence="6">
    <location>
        <begin position="480"/>
        <end position="499"/>
    </location>
</feature>
<name>A0ABW0UN58_9ACTN</name>
<feature type="compositionally biased region" description="Low complexity" evidence="6">
    <location>
        <begin position="42"/>
        <end position="51"/>
    </location>
</feature>
<dbReference type="EMBL" id="JBHSNY010000003">
    <property type="protein sequence ID" value="MFC5633715.1"/>
    <property type="molecule type" value="Genomic_DNA"/>
</dbReference>
<dbReference type="SUPFAM" id="SSF88946">
    <property type="entry name" value="Sigma2 domain of RNA polymerase sigma factors"/>
    <property type="match status" value="1"/>
</dbReference>
<dbReference type="RefSeq" id="WP_381019033.1">
    <property type="nucleotide sequence ID" value="NZ_JBHSNY010000003.1"/>
</dbReference>
<gene>
    <name evidence="8" type="ORF">ACFPZJ_07900</name>
</gene>
<dbReference type="Gene3D" id="1.10.1740.10">
    <property type="match status" value="1"/>
</dbReference>
<keyword evidence="4" id="KW-0238">DNA-binding</keyword>
<feature type="compositionally biased region" description="Low complexity" evidence="6">
    <location>
        <begin position="461"/>
        <end position="479"/>
    </location>
</feature>
<comment type="caution">
    <text evidence="8">The sequence shown here is derived from an EMBL/GenBank/DDBJ whole genome shotgun (WGS) entry which is preliminary data.</text>
</comment>
<dbReference type="SUPFAM" id="SSF88659">
    <property type="entry name" value="Sigma3 and sigma4 domains of RNA polymerase sigma factors"/>
    <property type="match status" value="1"/>
</dbReference>
<dbReference type="InterPro" id="IPR039425">
    <property type="entry name" value="RNA_pol_sigma-70-like"/>
</dbReference>
<dbReference type="InterPro" id="IPR007627">
    <property type="entry name" value="RNA_pol_sigma70_r2"/>
</dbReference>
<accession>A0ABW0UN58</accession>
<keyword evidence="9" id="KW-1185">Reference proteome</keyword>
<keyword evidence="5" id="KW-0804">Transcription</keyword>
<dbReference type="InterPro" id="IPR013324">
    <property type="entry name" value="RNA_pol_sigma_r3/r4-like"/>
</dbReference>
<feature type="region of interest" description="Disordered" evidence="6">
    <location>
        <begin position="1"/>
        <end position="76"/>
    </location>
</feature>
<dbReference type="InterPro" id="IPR014284">
    <property type="entry name" value="RNA_pol_sigma-70_dom"/>
</dbReference>
<dbReference type="PANTHER" id="PTHR43133">
    <property type="entry name" value="RNA POLYMERASE ECF-TYPE SIGMA FACTO"/>
    <property type="match status" value="1"/>
</dbReference>
<evidence type="ECO:0000256" key="1">
    <source>
        <dbReference type="ARBA" id="ARBA00010641"/>
    </source>
</evidence>
<dbReference type="InterPro" id="IPR036388">
    <property type="entry name" value="WH-like_DNA-bd_sf"/>
</dbReference>
<reference evidence="9" key="1">
    <citation type="journal article" date="2019" name="Int. J. Syst. Evol. Microbiol.">
        <title>The Global Catalogue of Microorganisms (GCM) 10K type strain sequencing project: providing services to taxonomists for standard genome sequencing and annotation.</title>
        <authorList>
            <consortium name="The Broad Institute Genomics Platform"/>
            <consortium name="The Broad Institute Genome Sequencing Center for Infectious Disease"/>
            <person name="Wu L."/>
            <person name="Ma J."/>
        </authorList>
    </citation>
    <scope>NUCLEOTIDE SEQUENCE [LARGE SCALE GENOMIC DNA]</scope>
    <source>
        <strain evidence="9">CGMCC 4.7248</strain>
    </source>
</reference>
<protein>
    <submittedName>
        <fullName evidence="8">Sigma-70 family RNA polymerase sigma factor</fullName>
    </submittedName>
</protein>
<evidence type="ECO:0000256" key="6">
    <source>
        <dbReference type="SAM" id="MobiDB-lite"/>
    </source>
</evidence>
<evidence type="ECO:0000313" key="9">
    <source>
        <dbReference type="Proteomes" id="UP001596154"/>
    </source>
</evidence>
<comment type="similarity">
    <text evidence="1">Belongs to the sigma-70 factor family. ECF subfamily.</text>
</comment>
<dbReference type="InterPro" id="IPR041916">
    <property type="entry name" value="Anti_sigma_zinc_sf"/>
</dbReference>
<dbReference type="InterPro" id="IPR013325">
    <property type="entry name" value="RNA_pol_sigma_r2"/>
</dbReference>
<evidence type="ECO:0000256" key="4">
    <source>
        <dbReference type="ARBA" id="ARBA00023125"/>
    </source>
</evidence>
<dbReference type="PANTHER" id="PTHR43133:SF8">
    <property type="entry name" value="RNA POLYMERASE SIGMA FACTOR HI_1459-RELATED"/>
    <property type="match status" value="1"/>
</dbReference>
<feature type="domain" description="RNA polymerase sigma-70 region 2" evidence="7">
    <location>
        <begin position="89"/>
        <end position="157"/>
    </location>
</feature>
<dbReference type="Gene3D" id="1.10.10.10">
    <property type="entry name" value="Winged helix-like DNA-binding domain superfamily/Winged helix DNA-binding domain"/>
    <property type="match status" value="1"/>
</dbReference>
<evidence type="ECO:0000256" key="2">
    <source>
        <dbReference type="ARBA" id="ARBA00023015"/>
    </source>
</evidence>
<organism evidence="8 9">
    <name type="scientific">Streptomyces bullii</name>
    <dbReference type="NCBI Taxonomy" id="349910"/>
    <lineage>
        <taxon>Bacteria</taxon>
        <taxon>Bacillati</taxon>
        <taxon>Actinomycetota</taxon>
        <taxon>Actinomycetes</taxon>
        <taxon>Kitasatosporales</taxon>
        <taxon>Streptomycetaceae</taxon>
        <taxon>Streptomyces</taxon>
    </lineage>
</organism>
<sequence length="589" mass="60296">MSVDGRDEPCDDGGGATAGGPMSPRVPHQGGRAGTPPDDDVAVPSDAVVPAQRNRHEDGVLPPPREQPPSDADLIGRMRSGDDSAYEELYRRHATAVRRYAGTCCRDAHTADDLTAEVFARMLQAVRGGSGPRHAVRAYLLTSVRRVAAGWTRSAKREQLVDDFAVFATQAARSSEVSDDDTLGLGADVRALHEAEQSLAMRAFRSLPERWQAVLWHTEVEDESPSEVATLFGLDANGTRVLASRAREGLKQAYLQAHVSATLADDEQCARYADQLGTYARGRLRTRAERGLRKHLEECAKCRLAASQIEEVAGGIPAVVPVAVIGWLGAAGYGRTAGLLAQSAGAGAAGGAGTAAAAGGGSSGAAGAGGGAAASEGLGAPVKAGIAASVVGVAAAAALALALAGNDTPEQEPKAAPPASSPVSRPTEDPPASSEGEPGPGPGVNEPARATSRHSAPTAKSTSEPTTGSAPTPTSSATPTPRPTSTPAPGPTPTSPVPAVPAMHQRSEVSYDVTGEGTGPELSVVESAWVRQRSSLSVADRRDEHGVTVRARSSLTVDPDHASIAHDALVDVDVDDGPGGVEVHPRPSP</sequence>
<feature type="compositionally biased region" description="Gly residues" evidence="6">
    <location>
        <begin position="351"/>
        <end position="372"/>
    </location>
</feature>
<evidence type="ECO:0000259" key="7">
    <source>
        <dbReference type="Pfam" id="PF04542"/>
    </source>
</evidence>
<proteinExistence type="inferred from homology"/>
<keyword evidence="3" id="KW-0731">Sigma factor</keyword>
<keyword evidence="2" id="KW-0805">Transcription regulation</keyword>
<dbReference type="NCBIfam" id="TIGR02937">
    <property type="entry name" value="sigma70-ECF"/>
    <property type="match status" value="1"/>
</dbReference>
<evidence type="ECO:0000256" key="5">
    <source>
        <dbReference type="ARBA" id="ARBA00023163"/>
    </source>
</evidence>
<dbReference type="Pfam" id="PF04542">
    <property type="entry name" value="Sigma70_r2"/>
    <property type="match status" value="1"/>
</dbReference>
<evidence type="ECO:0000256" key="3">
    <source>
        <dbReference type="ARBA" id="ARBA00023082"/>
    </source>
</evidence>
<evidence type="ECO:0000313" key="8">
    <source>
        <dbReference type="EMBL" id="MFC5633715.1"/>
    </source>
</evidence>
<dbReference type="Gene3D" id="1.10.10.1320">
    <property type="entry name" value="Anti-sigma factor, zinc-finger domain"/>
    <property type="match status" value="1"/>
</dbReference>